<dbReference type="InterPro" id="IPR046867">
    <property type="entry name" value="AldOxase/xan_DH_MoCoBD2"/>
</dbReference>
<dbReference type="InterPro" id="IPR052516">
    <property type="entry name" value="N-heterocyclic_Hydroxylase"/>
</dbReference>
<feature type="domain" description="Aldehyde oxidase/xanthine dehydrogenase a/b hammerhead" evidence="1">
    <location>
        <begin position="241"/>
        <end position="319"/>
    </location>
</feature>
<dbReference type="PIRSF" id="PIRSF036389">
    <property type="entry name" value="IOR_B"/>
    <property type="match status" value="1"/>
</dbReference>
<dbReference type="PANTHER" id="PTHR47495:SF1">
    <property type="entry name" value="BLL3820 PROTEIN"/>
    <property type="match status" value="1"/>
</dbReference>
<evidence type="ECO:0000259" key="1">
    <source>
        <dbReference type="SMART" id="SM01008"/>
    </source>
</evidence>
<keyword evidence="3" id="KW-1185">Reference proteome</keyword>
<dbReference type="InterPro" id="IPR000674">
    <property type="entry name" value="Ald_Oxase/Xan_DH_a/b"/>
</dbReference>
<evidence type="ECO:0000313" key="3">
    <source>
        <dbReference type="Proteomes" id="UP000052022"/>
    </source>
</evidence>
<dbReference type="EMBL" id="CYSD01000024">
    <property type="protein sequence ID" value="CUH78039.1"/>
    <property type="molecule type" value="Genomic_DNA"/>
</dbReference>
<dbReference type="SUPFAM" id="SSF56003">
    <property type="entry name" value="Molybdenum cofactor-binding domain"/>
    <property type="match status" value="2"/>
</dbReference>
<sequence length="747" mass="80470">MSRFGKIARRSFLIGSAAVVGGVAFGVYKAKTPFPNPNLDDLAPGSASFNPWVIIDSDKITLIAPHADKGQGIFSAQAAMIAEELDVALDDVEISFGVPDRAYYNTAAMDAMAGYPMYDNSPAAERMRGVLGGVIKLVMPMMATGGSSAIPDSYDKLREAGAIARETLKLAASQNTGVPVDQLKTEGGAVLFPDGSAVKYTELAELASTIDPVTDVTLRDPKEWKILGKPMKRADMVAKSTGTLQYGIDFRTEGMLHATVKMNPRQGGALNSYDASAAENMRGVKKILPVQNGVAVVADNTWRAIQAANTITFDWGPAPYPAEQDDHWHTLAGAFSEEFLNADARTVGDAGAAEGTSVIGEYRSPYLAHAPLEPLNATVLVTDDRVDIWTGHQIQTMLEQRVADITGHDVENVHLHNMFMGGSFGHRLEFGFVDQAAEIANQIRGTPVQLTYSREEDFAHDYPRHITMGRGVAKVKDGKVNALDVQIAGQSVMKSQMGRIGMSLPGPDAQLHEGAWDAPYFNLLNLRVRSYAVENLAPVSSWRAVGAGPNVFIYETLLDEAIHAAGADPLMERIRLMGHEPSVKVLEAVGDMCNWAGADLGNGRGRGVAYGFSFGVPVATIVEVVNTDDAIKLEKVWVAGDVGKVIDPVNLDNLAKGGTVFGLGHAMNCEITYSDGMAEQANYYDFEAMRLNQCPEIEFRALENGEKIRGFGEPPIPPSAPALGNAIFAATGKRIREMPFNKHIDFV</sequence>
<dbReference type="GO" id="GO:0047121">
    <property type="term" value="F:isoquinoline 1-oxidoreductase activity"/>
    <property type="evidence" value="ECO:0007669"/>
    <property type="project" value="UniProtKB-EC"/>
</dbReference>
<dbReference type="STRING" id="928856.SAMN04488049_10629"/>
<reference evidence="2 3" key="1">
    <citation type="submission" date="2015-09" db="EMBL/GenBank/DDBJ databases">
        <authorList>
            <consortium name="Swine Surveillance"/>
        </authorList>
    </citation>
    <scope>NUCLEOTIDE SEQUENCE [LARGE SCALE GENOMIC DNA]</scope>
    <source>
        <strain evidence="2 3">CECT 7557</strain>
    </source>
</reference>
<dbReference type="Pfam" id="PF20256">
    <property type="entry name" value="MoCoBD_2"/>
    <property type="match status" value="1"/>
</dbReference>
<dbReference type="Proteomes" id="UP000052022">
    <property type="component" value="Unassembled WGS sequence"/>
</dbReference>
<gene>
    <name evidence="2" type="primary">iorB_2</name>
    <name evidence="2" type="ORF">TRM7557_01696</name>
</gene>
<dbReference type="InterPro" id="IPR012368">
    <property type="entry name" value="OxRdtase_Mopterin-bd_su_IorB"/>
</dbReference>
<dbReference type="PANTHER" id="PTHR47495">
    <property type="entry name" value="ALDEHYDE DEHYDROGENASE"/>
    <property type="match status" value="1"/>
</dbReference>
<dbReference type="Gene3D" id="3.90.1170.50">
    <property type="entry name" value="Aldehyde oxidase/xanthine dehydrogenase, a/b hammerhead"/>
    <property type="match status" value="1"/>
</dbReference>
<evidence type="ECO:0000313" key="2">
    <source>
        <dbReference type="EMBL" id="CUH78039.1"/>
    </source>
</evidence>
<dbReference type="OrthoDB" id="9767994at2"/>
<dbReference type="Gene3D" id="3.30.365.10">
    <property type="entry name" value="Aldehyde oxidase/xanthine dehydrogenase, molybdopterin binding domain"/>
    <property type="match status" value="4"/>
</dbReference>
<keyword evidence="2" id="KW-0560">Oxidoreductase</keyword>
<proteinExistence type="predicted"/>
<dbReference type="SMART" id="SM01008">
    <property type="entry name" value="Ald_Xan_dh_C"/>
    <property type="match status" value="1"/>
</dbReference>
<dbReference type="RefSeq" id="WP_058289783.1">
    <property type="nucleotide sequence ID" value="NZ_CYSD01000024.1"/>
</dbReference>
<name>A0A0P1G957_9RHOB</name>
<protein>
    <submittedName>
        <fullName evidence="2">Isoquinoline 1-oxidoreductase subunit beta</fullName>
        <ecNumber evidence="2">1.3.99.16</ecNumber>
    </submittedName>
</protein>
<organism evidence="2 3">
    <name type="scientific">Tritonibacter multivorans</name>
    <dbReference type="NCBI Taxonomy" id="928856"/>
    <lineage>
        <taxon>Bacteria</taxon>
        <taxon>Pseudomonadati</taxon>
        <taxon>Pseudomonadota</taxon>
        <taxon>Alphaproteobacteria</taxon>
        <taxon>Rhodobacterales</taxon>
        <taxon>Paracoccaceae</taxon>
        <taxon>Tritonibacter</taxon>
    </lineage>
</organism>
<dbReference type="InterPro" id="IPR008274">
    <property type="entry name" value="AldOxase/xan_DH_MoCoBD1"/>
</dbReference>
<dbReference type="AlphaFoldDB" id="A0A0P1G957"/>
<dbReference type="InterPro" id="IPR037165">
    <property type="entry name" value="AldOxase/xan_DH_Mopterin-bd_sf"/>
</dbReference>
<accession>A0A0P1G957</accession>
<dbReference type="Pfam" id="PF02738">
    <property type="entry name" value="MoCoBD_1"/>
    <property type="match status" value="1"/>
</dbReference>
<dbReference type="EC" id="1.3.99.16" evidence="2"/>